<evidence type="ECO:0008006" key="4">
    <source>
        <dbReference type="Google" id="ProtNLM"/>
    </source>
</evidence>
<dbReference type="GO" id="GO:0003677">
    <property type="term" value="F:DNA binding"/>
    <property type="evidence" value="ECO:0007669"/>
    <property type="project" value="UniProtKB-KW"/>
</dbReference>
<dbReference type="SUPFAM" id="SSF46785">
    <property type="entry name" value="Winged helix' DNA-binding domain"/>
    <property type="match status" value="1"/>
</dbReference>
<dbReference type="NCBIfam" id="TIGR00738">
    <property type="entry name" value="rrf2_super"/>
    <property type="match status" value="1"/>
</dbReference>
<dbReference type="GO" id="GO:0005829">
    <property type="term" value="C:cytosol"/>
    <property type="evidence" value="ECO:0007669"/>
    <property type="project" value="TreeGrafter"/>
</dbReference>
<dbReference type="InterPro" id="IPR000944">
    <property type="entry name" value="Tscrpt_reg_Rrf2"/>
</dbReference>
<dbReference type="GO" id="GO:0003700">
    <property type="term" value="F:DNA-binding transcription factor activity"/>
    <property type="evidence" value="ECO:0007669"/>
    <property type="project" value="TreeGrafter"/>
</dbReference>
<dbReference type="PANTHER" id="PTHR33221:SF5">
    <property type="entry name" value="HTH-TYPE TRANSCRIPTIONAL REGULATOR ISCR"/>
    <property type="match status" value="1"/>
</dbReference>
<dbReference type="Pfam" id="PF02082">
    <property type="entry name" value="Rrf2"/>
    <property type="match status" value="1"/>
</dbReference>
<evidence type="ECO:0000256" key="1">
    <source>
        <dbReference type="ARBA" id="ARBA00023125"/>
    </source>
</evidence>
<keyword evidence="1" id="KW-0238">DNA-binding</keyword>
<gene>
    <name evidence="2" type="ORF">COT54_02025</name>
</gene>
<sequence length="136" mass="15165">MSSFRFRKKTEYGMMMMSLLAKEGKRGLVSVRAMQEFGLPRSFLVKIARDLIRAKLIVPKEGRGGGYTITKDPAMISLKQVVEAIDGEMATTACLIHGTKKCPMEATCPHKSMMGKLTDEIGEVLAKYKLTDFENK</sequence>
<dbReference type="Gene3D" id="1.10.10.10">
    <property type="entry name" value="Winged helix-like DNA-binding domain superfamily/Winged helix DNA-binding domain"/>
    <property type="match status" value="1"/>
</dbReference>
<reference evidence="3" key="1">
    <citation type="submission" date="2017-09" db="EMBL/GenBank/DDBJ databases">
        <title>Depth-based differentiation of microbial function through sediment-hosted aquifers and enrichment of novel symbionts in the deep terrestrial subsurface.</title>
        <authorList>
            <person name="Probst A.J."/>
            <person name="Ladd B."/>
            <person name="Jarett J.K."/>
            <person name="Geller-Mcgrath D.E."/>
            <person name="Sieber C.M.K."/>
            <person name="Emerson J.B."/>
            <person name="Anantharaman K."/>
            <person name="Thomas B.C."/>
            <person name="Malmstrom R."/>
            <person name="Stieglmeier M."/>
            <person name="Klingl A."/>
            <person name="Woyke T."/>
            <person name="Ryan C.M."/>
            <person name="Banfield J.F."/>
        </authorList>
    </citation>
    <scope>NUCLEOTIDE SEQUENCE [LARGE SCALE GENOMIC DNA]</scope>
</reference>
<dbReference type="InterPro" id="IPR036388">
    <property type="entry name" value="WH-like_DNA-bd_sf"/>
</dbReference>
<dbReference type="AlphaFoldDB" id="A0A2H0WZ88"/>
<dbReference type="Proteomes" id="UP000229574">
    <property type="component" value="Unassembled WGS sequence"/>
</dbReference>
<proteinExistence type="predicted"/>
<dbReference type="PROSITE" id="PS51197">
    <property type="entry name" value="HTH_RRF2_2"/>
    <property type="match status" value="1"/>
</dbReference>
<name>A0A2H0WZ88_9BACT</name>
<dbReference type="PANTHER" id="PTHR33221">
    <property type="entry name" value="WINGED HELIX-TURN-HELIX TRANSCRIPTIONAL REGULATOR, RRF2 FAMILY"/>
    <property type="match status" value="1"/>
</dbReference>
<comment type="caution">
    <text evidence="2">The sequence shown here is derived from an EMBL/GenBank/DDBJ whole genome shotgun (WGS) entry which is preliminary data.</text>
</comment>
<accession>A0A2H0WZ88</accession>
<organism evidence="2 3">
    <name type="scientific">Candidatus Collierbacteria bacterium CG09_land_8_20_14_0_10_46_12</name>
    <dbReference type="NCBI Taxonomy" id="1974533"/>
    <lineage>
        <taxon>Bacteria</taxon>
        <taxon>Candidatus Collieribacteriota</taxon>
    </lineage>
</organism>
<evidence type="ECO:0000313" key="2">
    <source>
        <dbReference type="EMBL" id="PIS17935.1"/>
    </source>
</evidence>
<dbReference type="EMBL" id="PEYY01000082">
    <property type="protein sequence ID" value="PIS17935.1"/>
    <property type="molecule type" value="Genomic_DNA"/>
</dbReference>
<evidence type="ECO:0000313" key="3">
    <source>
        <dbReference type="Proteomes" id="UP000229574"/>
    </source>
</evidence>
<protein>
    <recommendedName>
        <fullName evidence="4">Rrf2 family transcriptional regulator</fullName>
    </recommendedName>
</protein>
<dbReference type="InterPro" id="IPR036390">
    <property type="entry name" value="WH_DNA-bd_sf"/>
</dbReference>